<organism evidence="2 3">
    <name type="scientific">Pedosphaera parvula (strain Ellin514)</name>
    <dbReference type="NCBI Taxonomy" id="320771"/>
    <lineage>
        <taxon>Bacteria</taxon>
        <taxon>Pseudomonadati</taxon>
        <taxon>Verrucomicrobiota</taxon>
        <taxon>Pedosphaerae</taxon>
        <taxon>Pedosphaerales</taxon>
        <taxon>Pedosphaeraceae</taxon>
        <taxon>Pedosphaera</taxon>
    </lineage>
</organism>
<dbReference type="STRING" id="320771.Cflav_PD5976"/>
<dbReference type="EMBL" id="ABOX02000001">
    <property type="protein sequence ID" value="EEF63341.1"/>
    <property type="molecule type" value="Genomic_DNA"/>
</dbReference>
<evidence type="ECO:0000256" key="1">
    <source>
        <dbReference type="ARBA" id="ARBA00023118"/>
    </source>
</evidence>
<keyword evidence="3" id="KW-1185">Reference proteome</keyword>
<dbReference type="AlphaFoldDB" id="B9XA00"/>
<comment type="caution">
    <text evidence="2">The sequence shown here is derived from an EMBL/GenBank/DDBJ whole genome shotgun (WGS) entry which is preliminary data.</text>
</comment>
<name>B9XA00_PEDPL</name>
<dbReference type="CDD" id="cd05400">
    <property type="entry name" value="NT_2-5OAS_ClassI-CCAase"/>
    <property type="match status" value="1"/>
</dbReference>
<dbReference type="Pfam" id="PF18144">
    <property type="entry name" value="SMODS"/>
    <property type="match status" value="1"/>
</dbReference>
<dbReference type="GO" id="GO:0051607">
    <property type="term" value="P:defense response to virus"/>
    <property type="evidence" value="ECO:0007669"/>
    <property type="project" value="UniProtKB-KW"/>
</dbReference>
<accession>B9XA00</accession>
<gene>
    <name evidence="2" type="ORF">Cflav_PD5976</name>
</gene>
<sequence length="292" mass="32873">MNTVSDALKSLLNRIQPTGGEVQAAAKHFETIKTRLETVFAARKFPKAGSFSRGTFIRGRSDVDVFAQIPLDEVWWGSEWKSSFTILDRFRKEIAARLPSTKVGRDVHAIVVEFWDMDIDVVPAAWGGFSKEYKRPLYYVPDGNGRWMLTSPDIHNGYIALKNQESGGKLRAVAQLFKFWRVCRDPAIPISSFHIEMVLASEGICNGVKSYAECMTELLQRMAERDCAGILDPYRINGNIAATKSEAQRAMALASVKNSRDHAKAALIAERNGKVDEALGQWNYVFNYKLFR</sequence>
<dbReference type="RefSeq" id="WP_007412648.1">
    <property type="nucleotide sequence ID" value="NZ_ABOX02000001.1"/>
</dbReference>
<dbReference type="Gene3D" id="3.30.460.10">
    <property type="entry name" value="Beta Polymerase, domain 2"/>
    <property type="match status" value="1"/>
</dbReference>
<evidence type="ECO:0008006" key="4">
    <source>
        <dbReference type="Google" id="ProtNLM"/>
    </source>
</evidence>
<keyword evidence="1" id="KW-0051">Antiviral defense</keyword>
<proteinExistence type="predicted"/>
<dbReference type="OrthoDB" id="1118920at2"/>
<dbReference type="Proteomes" id="UP000003688">
    <property type="component" value="Unassembled WGS sequence"/>
</dbReference>
<reference evidence="2 3" key="1">
    <citation type="journal article" date="2011" name="J. Bacteriol.">
        <title>Genome sequence of 'Pedosphaera parvula' Ellin514, an aerobic Verrucomicrobial isolate from pasture soil.</title>
        <authorList>
            <person name="Kant R."/>
            <person name="van Passel M.W."/>
            <person name="Sangwan P."/>
            <person name="Palva A."/>
            <person name="Lucas S."/>
            <person name="Copeland A."/>
            <person name="Lapidus A."/>
            <person name="Glavina Del Rio T."/>
            <person name="Dalin E."/>
            <person name="Tice H."/>
            <person name="Bruce D."/>
            <person name="Goodwin L."/>
            <person name="Pitluck S."/>
            <person name="Chertkov O."/>
            <person name="Larimer F.W."/>
            <person name="Land M.L."/>
            <person name="Hauser L."/>
            <person name="Brettin T.S."/>
            <person name="Detter J.C."/>
            <person name="Han S."/>
            <person name="de Vos W.M."/>
            <person name="Janssen P.H."/>
            <person name="Smidt H."/>
        </authorList>
    </citation>
    <scope>NUCLEOTIDE SEQUENCE [LARGE SCALE GENOMIC DNA]</scope>
    <source>
        <strain evidence="2 3">Ellin514</strain>
    </source>
</reference>
<evidence type="ECO:0000313" key="3">
    <source>
        <dbReference type="Proteomes" id="UP000003688"/>
    </source>
</evidence>
<protein>
    <recommendedName>
        <fullName evidence="4">Nucleotidyltransferase</fullName>
    </recommendedName>
</protein>
<dbReference type="InterPro" id="IPR043519">
    <property type="entry name" value="NT_sf"/>
</dbReference>
<dbReference type="GO" id="GO:0016779">
    <property type="term" value="F:nucleotidyltransferase activity"/>
    <property type="evidence" value="ECO:0007669"/>
    <property type="project" value="InterPro"/>
</dbReference>
<dbReference type="SUPFAM" id="SSF81301">
    <property type="entry name" value="Nucleotidyltransferase"/>
    <property type="match status" value="1"/>
</dbReference>
<evidence type="ECO:0000313" key="2">
    <source>
        <dbReference type="EMBL" id="EEF63341.1"/>
    </source>
</evidence>
<dbReference type="InterPro" id="IPR006116">
    <property type="entry name" value="NT_2-5OAS_ClassI-CCAase"/>
</dbReference>